<dbReference type="SUPFAM" id="SSF52540">
    <property type="entry name" value="P-loop containing nucleoside triphosphate hydrolases"/>
    <property type="match status" value="1"/>
</dbReference>
<evidence type="ECO:0000256" key="4">
    <source>
        <dbReference type="ARBA" id="ARBA00022741"/>
    </source>
</evidence>
<dbReference type="InterPro" id="IPR027417">
    <property type="entry name" value="P-loop_NTPase"/>
</dbReference>
<evidence type="ECO:0000256" key="6">
    <source>
        <dbReference type="ARBA" id="ARBA00022840"/>
    </source>
</evidence>
<dbReference type="GO" id="GO:0071897">
    <property type="term" value="P:DNA biosynthetic process"/>
    <property type="evidence" value="ECO:0007669"/>
    <property type="project" value="UniProtKB-KW"/>
</dbReference>
<sequence length="130" mass="14512">MSADHWYLQFPDIIEFCETMANKGKTVIVAALDGTFQRQGFGDILKLVPLAENVVKLTAVCMECCGEASFTKRKGAETEVEVIGGAEKYLATCRACFKSPIRVSPTCSPKAKEREKGRRQFRHAIDFSMR</sequence>
<accession>A0AAD9NVF9</accession>
<keyword evidence="4 9" id="KW-0547">Nucleotide-binding</keyword>
<keyword evidence="2 9" id="KW-0237">DNA synthesis</keyword>
<dbReference type="GO" id="GO:0005524">
    <property type="term" value="F:ATP binding"/>
    <property type="evidence" value="ECO:0007669"/>
    <property type="project" value="UniProtKB-KW"/>
</dbReference>
<dbReference type="PROSITE" id="PS00603">
    <property type="entry name" value="TK_CELLULAR_TYPE"/>
    <property type="match status" value="1"/>
</dbReference>
<comment type="caution">
    <text evidence="11">The sequence shown here is derived from an EMBL/GenBank/DDBJ whole genome shotgun (WGS) entry which is preliminary data.</text>
</comment>
<dbReference type="Pfam" id="PF00265">
    <property type="entry name" value="TK"/>
    <property type="match status" value="1"/>
</dbReference>
<dbReference type="EC" id="2.7.1.21" evidence="9"/>
<evidence type="ECO:0000256" key="3">
    <source>
        <dbReference type="ARBA" id="ARBA00022679"/>
    </source>
</evidence>
<evidence type="ECO:0000256" key="5">
    <source>
        <dbReference type="ARBA" id="ARBA00022777"/>
    </source>
</evidence>
<dbReference type="EMBL" id="JAODUO010000410">
    <property type="protein sequence ID" value="KAK2181104.1"/>
    <property type="molecule type" value="Genomic_DNA"/>
</dbReference>
<evidence type="ECO:0000256" key="2">
    <source>
        <dbReference type="ARBA" id="ARBA00022634"/>
    </source>
</evidence>
<keyword evidence="12" id="KW-1185">Reference proteome</keyword>
<evidence type="ECO:0000256" key="10">
    <source>
        <dbReference type="RuleBase" id="RU004165"/>
    </source>
</evidence>
<dbReference type="SUPFAM" id="SSF57716">
    <property type="entry name" value="Glucocorticoid receptor-like (DNA-binding domain)"/>
    <property type="match status" value="1"/>
</dbReference>
<gene>
    <name evidence="11" type="ORF">NP493_410g00035</name>
</gene>
<dbReference type="Proteomes" id="UP001209878">
    <property type="component" value="Unassembled WGS sequence"/>
</dbReference>
<comment type="catalytic activity">
    <reaction evidence="8">
        <text>thymidine + ATP = dTMP + ADP + H(+)</text>
        <dbReference type="Rhea" id="RHEA:19129"/>
        <dbReference type="ChEBI" id="CHEBI:15378"/>
        <dbReference type="ChEBI" id="CHEBI:17748"/>
        <dbReference type="ChEBI" id="CHEBI:30616"/>
        <dbReference type="ChEBI" id="CHEBI:63528"/>
        <dbReference type="ChEBI" id="CHEBI:456216"/>
        <dbReference type="EC" id="2.7.1.21"/>
    </reaction>
    <physiologicalReaction direction="left-to-right" evidence="8">
        <dbReference type="Rhea" id="RHEA:19130"/>
    </physiologicalReaction>
</comment>
<evidence type="ECO:0000256" key="1">
    <source>
        <dbReference type="ARBA" id="ARBA00007587"/>
    </source>
</evidence>
<dbReference type="GO" id="GO:0004797">
    <property type="term" value="F:thymidine kinase activity"/>
    <property type="evidence" value="ECO:0007669"/>
    <property type="project" value="UniProtKB-EC"/>
</dbReference>
<reference evidence="11" key="1">
    <citation type="journal article" date="2023" name="Mol. Biol. Evol.">
        <title>Third-Generation Sequencing Reveals the Adaptive Role of the Epigenome in Three Deep-Sea Polychaetes.</title>
        <authorList>
            <person name="Perez M."/>
            <person name="Aroh O."/>
            <person name="Sun Y."/>
            <person name="Lan Y."/>
            <person name="Juniper S.K."/>
            <person name="Young C.R."/>
            <person name="Angers B."/>
            <person name="Qian P.Y."/>
        </authorList>
    </citation>
    <scope>NUCLEOTIDE SEQUENCE</scope>
    <source>
        <strain evidence="11">R07B-5</strain>
    </source>
</reference>
<comment type="subunit">
    <text evidence="7">Homotetramer. Tetramerization from dimerization is induced by ATP and increases catalytic efficiency due to a high affinity for thymidine. Tetramerization is inhibited by phosphorylation at Ser-13. Interacts (via the KEN box) with FZR1.</text>
</comment>
<keyword evidence="6 9" id="KW-0067">ATP-binding</keyword>
<name>A0AAD9NVF9_RIDPI</name>
<evidence type="ECO:0000313" key="11">
    <source>
        <dbReference type="EMBL" id="KAK2181104.1"/>
    </source>
</evidence>
<evidence type="ECO:0000313" key="12">
    <source>
        <dbReference type="Proteomes" id="UP001209878"/>
    </source>
</evidence>
<dbReference type="Gene3D" id="3.40.50.300">
    <property type="entry name" value="P-loop containing nucleotide triphosphate hydrolases"/>
    <property type="match status" value="1"/>
</dbReference>
<proteinExistence type="inferred from homology"/>
<evidence type="ECO:0000256" key="9">
    <source>
        <dbReference type="RuleBase" id="RU000544"/>
    </source>
</evidence>
<evidence type="ECO:0000256" key="7">
    <source>
        <dbReference type="ARBA" id="ARBA00046642"/>
    </source>
</evidence>
<dbReference type="AlphaFoldDB" id="A0AAD9NVF9"/>
<dbReference type="InterPro" id="IPR001267">
    <property type="entry name" value="Thymidine_kinase"/>
</dbReference>
<dbReference type="PANTHER" id="PTHR11441">
    <property type="entry name" value="THYMIDINE KINASE"/>
    <property type="match status" value="1"/>
</dbReference>
<organism evidence="11 12">
    <name type="scientific">Ridgeia piscesae</name>
    <name type="common">Tubeworm</name>
    <dbReference type="NCBI Taxonomy" id="27915"/>
    <lineage>
        <taxon>Eukaryota</taxon>
        <taxon>Metazoa</taxon>
        <taxon>Spiralia</taxon>
        <taxon>Lophotrochozoa</taxon>
        <taxon>Annelida</taxon>
        <taxon>Polychaeta</taxon>
        <taxon>Sedentaria</taxon>
        <taxon>Canalipalpata</taxon>
        <taxon>Sabellida</taxon>
        <taxon>Siboglinidae</taxon>
        <taxon>Ridgeia</taxon>
    </lineage>
</organism>
<dbReference type="Gene3D" id="3.30.60.20">
    <property type="match status" value="1"/>
</dbReference>
<dbReference type="GO" id="GO:0046104">
    <property type="term" value="P:thymidine metabolic process"/>
    <property type="evidence" value="ECO:0007669"/>
    <property type="project" value="TreeGrafter"/>
</dbReference>
<protein>
    <recommendedName>
        <fullName evidence="9">Thymidine kinase</fullName>
        <ecNumber evidence="9">2.7.1.21</ecNumber>
    </recommendedName>
</protein>
<evidence type="ECO:0000256" key="8">
    <source>
        <dbReference type="ARBA" id="ARBA00048113"/>
    </source>
</evidence>
<keyword evidence="5 9" id="KW-0418">Kinase</keyword>
<dbReference type="InterPro" id="IPR020633">
    <property type="entry name" value="Thymidine_kinase_CS"/>
</dbReference>
<keyword evidence="3 9" id="KW-0808">Transferase</keyword>
<comment type="similarity">
    <text evidence="1 10">Belongs to the thymidine kinase family.</text>
</comment>
<dbReference type="PANTHER" id="PTHR11441:SF0">
    <property type="entry name" value="THYMIDINE KINASE, CYTOSOLIC"/>
    <property type="match status" value="1"/>
</dbReference>